<keyword evidence="3" id="KW-1185">Reference proteome</keyword>
<evidence type="ECO:0000313" key="2">
    <source>
        <dbReference type="EMBL" id="GAA4255997.1"/>
    </source>
</evidence>
<dbReference type="PANTHER" id="PTHR22642">
    <property type="entry name" value="IMIDAZOLONEPROPIONASE"/>
    <property type="match status" value="1"/>
</dbReference>
<dbReference type="SUPFAM" id="SSF51556">
    <property type="entry name" value="Metallo-dependent hydrolases"/>
    <property type="match status" value="1"/>
</dbReference>
<organism evidence="2 3">
    <name type="scientific">Dactylosporangium darangshiense</name>
    <dbReference type="NCBI Taxonomy" id="579108"/>
    <lineage>
        <taxon>Bacteria</taxon>
        <taxon>Bacillati</taxon>
        <taxon>Actinomycetota</taxon>
        <taxon>Actinomycetes</taxon>
        <taxon>Micromonosporales</taxon>
        <taxon>Micromonosporaceae</taxon>
        <taxon>Dactylosporangium</taxon>
    </lineage>
</organism>
<dbReference type="Gene3D" id="2.30.40.10">
    <property type="entry name" value="Urease, subunit C, domain 1"/>
    <property type="match status" value="1"/>
</dbReference>
<dbReference type="InterPro" id="IPR011059">
    <property type="entry name" value="Metal-dep_hydrolase_composite"/>
</dbReference>
<name>A0ABP8DH86_9ACTN</name>
<dbReference type="InterPro" id="IPR013108">
    <property type="entry name" value="Amidohydro_3"/>
</dbReference>
<protein>
    <submittedName>
        <fullName evidence="2">Amidohydrolase</fullName>
    </submittedName>
</protein>
<dbReference type="EMBL" id="BAABAT010000022">
    <property type="protein sequence ID" value="GAA4255997.1"/>
    <property type="molecule type" value="Genomic_DNA"/>
</dbReference>
<reference evidence="3" key="1">
    <citation type="journal article" date="2019" name="Int. J. Syst. Evol. Microbiol.">
        <title>The Global Catalogue of Microorganisms (GCM) 10K type strain sequencing project: providing services to taxonomists for standard genome sequencing and annotation.</title>
        <authorList>
            <consortium name="The Broad Institute Genomics Platform"/>
            <consortium name="The Broad Institute Genome Sequencing Center for Infectious Disease"/>
            <person name="Wu L."/>
            <person name="Ma J."/>
        </authorList>
    </citation>
    <scope>NUCLEOTIDE SEQUENCE [LARGE SCALE GENOMIC DNA]</scope>
    <source>
        <strain evidence="3">JCM 17441</strain>
    </source>
</reference>
<dbReference type="Gene3D" id="3.20.20.140">
    <property type="entry name" value="Metal-dependent hydrolases"/>
    <property type="match status" value="1"/>
</dbReference>
<gene>
    <name evidence="2" type="ORF">GCM10022255_067040</name>
</gene>
<comment type="caution">
    <text evidence="2">The sequence shown here is derived from an EMBL/GenBank/DDBJ whole genome shotgun (WGS) entry which is preliminary data.</text>
</comment>
<dbReference type="Pfam" id="PF07969">
    <property type="entry name" value="Amidohydro_3"/>
    <property type="match status" value="1"/>
</dbReference>
<dbReference type="SUPFAM" id="SSF51338">
    <property type="entry name" value="Composite domain of metallo-dependent hydrolases"/>
    <property type="match status" value="1"/>
</dbReference>
<dbReference type="Gene3D" id="3.10.310.70">
    <property type="match status" value="1"/>
</dbReference>
<dbReference type="InterPro" id="IPR032466">
    <property type="entry name" value="Metal_Hydrolase"/>
</dbReference>
<proteinExistence type="predicted"/>
<evidence type="ECO:0000259" key="1">
    <source>
        <dbReference type="Pfam" id="PF07969"/>
    </source>
</evidence>
<dbReference type="PANTHER" id="PTHR22642:SF2">
    <property type="entry name" value="PROTEIN LONG AFTER FAR-RED 3"/>
    <property type="match status" value="1"/>
</dbReference>
<feature type="domain" description="Amidohydrolase 3" evidence="1">
    <location>
        <begin position="53"/>
        <end position="535"/>
    </location>
</feature>
<sequence length="549" mass="56968">MPYRERMPGTLLRAATIWTGADCSPGPGWLLLDGPSIAATGGPDVPPPPAETVLDLPGAHVVPGFVDSHLHVGVTAWQPRGVDGAAWAGLGDALAAVRAAAVADPTSPWLLFWNARPFAWPQRRLPTAAELDAAAPGRQVMLSGVDVHRGSLSSPAMRAVGLTTARARSGDVTRDRRGRPTGEVWEQAYGEALARALADVAGHIAEHDADALLRHELDRCLAHGITHVHEAYVAPQHHERMLRLAAAPAPRLSWAVGAAEGLLTPVPGPAALPDGPYGASAREVKLFLDGGDRCALHLPSRALARLAGSAVRESVAARHIGPLRDSLRRPARIHGRDLRVEYLRYDDRALADVLARFVEAGVRPRLHALGNLAARQAATALRAIGAPPGAAVIDHLVLLDPATTGLVAASGATATFQPGFPATFGPQIAGTGTDRYLTVLAGRALLDAGVPLTAGSDHPAGPLDPLGNLRLAVGRTEQALTPSEALRCYTTAAAAALGAPGAGGLSPGEPADLVVCDGDPFDPASRVTQTWVAGRRAWPSGEGDDRGPG</sequence>
<dbReference type="Proteomes" id="UP001500620">
    <property type="component" value="Unassembled WGS sequence"/>
</dbReference>
<evidence type="ECO:0000313" key="3">
    <source>
        <dbReference type="Proteomes" id="UP001500620"/>
    </source>
</evidence>
<accession>A0ABP8DH86</accession>